<accession>A0A839QQ14</accession>
<dbReference type="RefSeq" id="WP_183373550.1">
    <property type="nucleotide sequence ID" value="NZ_CBCSFZ010000017.1"/>
</dbReference>
<dbReference type="EMBL" id="JACHWP010000001">
    <property type="protein sequence ID" value="MBB3021875.1"/>
    <property type="molecule type" value="Genomic_DNA"/>
</dbReference>
<feature type="transmembrane region" description="Helical" evidence="8">
    <location>
        <begin position="420"/>
        <end position="444"/>
    </location>
</feature>
<evidence type="ECO:0000256" key="7">
    <source>
        <dbReference type="RuleBase" id="RU003346"/>
    </source>
</evidence>
<dbReference type="FunFam" id="1.20.1250.20:FF:000134">
    <property type="entry name" value="MFS sugar transporter protein"/>
    <property type="match status" value="1"/>
</dbReference>
<feature type="transmembrane region" description="Helical" evidence="8">
    <location>
        <begin position="135"/>
        <end position="160"/>
    </location>
</feature>
<evidence type="ECO:0000256" key="5">
    <source>
        <dbReference type="ARBA" id="ARBA00022989"/>
    </source>
</evidence>
<feature type="transmembrane region" description="Helical" evidence="8">
    <location>
        <begin position="172"/>
        <end position="189"/>
    </location>
</feature>
<dbReference type="Pfam" id="PF00083">
    <property type="entry name" value="Sugar_tr"/>
    <property type="match status" value="1"/>
</dbReference>
<dbReference type="InterPro" id="IPR005828">
    <property type="entry name" value="MFS_sugar_transport-like"/>
</dbReference>
<comment type="similarity">
    <text evidence="2 7">Belongs to the major facilitator superfamily. Sugar transporter (TC 2.A.1.1) family.</text>
</comment>
<evidence type="ECO:0000256" key="3">
    <source>
        <dbReference type="ARBA" id="ARBA00022448"/>
    </source>
</evidence>
<evidence type="ECO:0000256" key="2">
    <source>
        <dbReference type="ARBA" id="ARBA00010992"/>
    </source>
</evidence>
<dbReference type="GO" id="GO:0005351">
    <property type="term" value="F:carbohydrate:proton symporter activity"/>
    <property type="evidence" value="ECO:0007669"/>
    <property type="project" value="TreeGrafter"/>
</dbReference>
<feature type="transmembrane region" description="Helical" evidence="8">
    <location>
        <begin position="80"/>
        <end position="100"/>
    </location>
</feature>
<feature type="transmembrane region" description="Helical" evidence="8">
    <location>
        <begin position="383"/>
        <end position="408"/>
    </location>
</feature>
<dbReference type="PROSITE" id="PS00216">
    <property type="entry name" value="SUGAR_TRANSPORT_1"/>
    <property type="match status" value="1"/>
</dbReference>
<feature type="domain" description="Major facilitator superfamily (MFS) profile" evidence="9">
    <location>
        <begin position="43"/>
        <end position="474"/>
    </location>
</feature>
<comment type="caution">
    <text evidence="10">The sequence shown here is derived from an EMBL/GenBank/DDBJ whole genome shotgun (WGS) entry which is preliminary data.</text>
</comment>
<keyword evidence="5 8" id="KW-1133">Transmembrane helix</keyword>
<dbReference type="Gene3D" id="1.20.1250.20">
    <property type="entry name" value="MFS general substrate transporter like domains"/>
    <property type="match status" value="1"/>
</dbReference>
<feature type="transmembrane region" description="Helical" evidence="8">
    <location>
        <begin position="201"/>
        <end position="221"/>
    </location>
</feature>
<dbReference type="InterPro" id="IPR003663">
    <property type="entry name" value="Sugar/inositol_transpt"/>
</dbReference>
<keyword evidence="11" id="KW-1185">Reference proteome</keyword>
<dbReference type="PROSITE" id="PS00217">
    <property type="entry name" value="SUGAR_TRANSPORT_2"/>
    <property type="match status" value="1"/>
</dbReference>
<dbReference type="InterPro" id="IPR036259">
    <property type="entry name" value="MFS_trans_sf"/>
</dbReference>
<dbReference type="PANTHER" id="PTHR48022:SF2">
    <property type="entry name" value="PLASTIDIC GLUCOSE TRANSPORTER 4"/>
    <property type="match status" value="1"/>
</dbReference>
<dbReference type="PANTHER" id="PTHR48022">
    <property type="entry name" value="PLASTIDIC GLUCOSE TRANSPORTER 4"/>
    <property type="match status" value="1"/>
</dbReference>
<gene>
    <name evidence="10" type="ORF">FHX50_000123</name>
</gene>
<feature type="transmembrane region" description="Helical" evidence="8">
    <location>
        <begin position="112"/>
        <end position="129"/>
    </location>
</feature>
<keyword evidence="3 7" id="KW-0813">Transport</keyword>
<protein>
    <submittedName>
        <fullName evidence="10">Sugar porter (SP) family MFS transporter</fullName>
    </submittedName>
</protein>
<name>A0A839QQ14_9MICO</name>
<comment type="subcellular location">
    <subcellularLocation>
        <location evidence="1">Cell membrane</location>
        <topology evidence="1">Multi-pass membrane protein</topology>
    </subcellularLocation>
</comment>
<feature type="transmembrane region" description="Helical" evidence="8">
    <location>
        <begin position="450"/>
        <end position="470"/>
    </location>
</feature>
<keyword evidence="4 8" id="KW-0812">Transmembrane</keyword>
<dbReference type="InterPro" id="IPR050360">
    <property type="entry name" value="MFS_Sugar_Transporters"/>
</dbReference>
<dbReference type="PROSITE" id="PS50850">
    <property type="entry name" value="MFS"/>
    <property type="match status" value="1"/>
</dbReference>
<dbReference type="NCBIfam" id="TIGR00879">
    <property type="entry name" value="SP"/>
    <property type="match status" value="1"/>
</dbReference>
<dbReference type="InterPro" id="IPR020846">
    <property type="entry name" value="MFS_dom"/>
</dbReference>
<keyword evidence="6 8" id="KW-0472">Membrane</keyword>
<proteinExistence type="inferred from homology"/>
<evidence type="ECO:0000259" key="9">
    <source>
        <dbReference type="PROSITE" id="PS50850"/>
    </source>
</evidence>
<evidence type="ECO:0000256" key="6">
    <source>
        <dbReference type="ARBA" id="ARBA00023136"/>
    </source>
</evidence>
<feature type="transmembrane region" description="Helical" evidence="8">
    <location>
        <begin position="354"/>
        <end position="377"/>
    </location>
</feature>
<evidence type="ECO:0000256" key="4">
    <source>
        <dbReference type="ARBA" id="ARBA00022692"/>
    </source>
</evidence>
<dbReference type="InterPro" id="IPR005829">
    <property type="entry name" value="Sugar_transporter_CS"/>
</dbReference>
<dbReference type="AlphaFoldDB" id="A0A839QQ14"/>
<feature type="transmembrane region" description="Helical" evidence="8">
    <location>
        <begin position="286"/>
        <end position="310"/>
    </location>
</feature>
<sequence>MLALTLLCSTDSKSSDVNGDIRARARSGARVGQQQRKIPAKFIYFFGAFGGILFGYDIGVMTGALPFLQSDWQLHGDAVAIGWITSSLMLGAIMGGALSGMVADRLGRRKSILIAAAIFVVGSILSGAVPNAGGVLLLCLVRMLLGMAVGAASALVPAYMSEMAPAGLRGRLSGLNQTMIVSGMLLSYIVDFLLKDLPQQWAWRTMLSMAAVPAVILYLGVKRLPESPRFLVRKGRIDEARHVLTMIRPADAVDAELAEIRETAEVEHNASSRTTWASLMSSRYRWLVIAGVGVAAFQQFQGANAIFYYIPLIVEQASGTSASNALMWPIIQGVILVLGSLVFLVIADRFKRRTLLAVGGTVMGVSFILPAVISWIAPGADPMLIVVFLSIYVAFYSFTWAPLTWVIVGEIFPLAIRGRGAGLASSFNWLGSFAVGLLFPLMTMAMPQPVVFAIFGAICLLGVVFVRTVVPETAGRTLEEIEEAAAHRRSAPVPALTH</sequence>
<evidence type="ECO:0000313" key="11">
    <source>
        <dbReference type="Proteomes" id="UP000568050"/>
    </source>
</evidence>
<feature type="transmembrane region" description="Helical" evidence="8">
    <location>
        <begin position="42"/>
        <end position="68"/>
    </location>
</feature>
<reference evidence="10 11" key="1">
    <citation type="submission" date="2020-08" db="EMBL/GenBank/DDBJ databases">
        <title>Sequencing the genomes of 1000 actinobacteria strains.</title>
        <authorList>
            <person name="Klenk H.-P."/>
        </authorList>
    </citation>
    <scope>NUCLEOTIDE SEQUENCE [LARGE SCALE GENOMIC DNA]</scope>
    <source>
        <strain evidence="10 11">DSM 23040</strain>
    </source>
</reference>
<evidence type="ECO:0000256" key="8">
    <source>
        <dbReference type="SAM" id="Phobius"/>
    </source>
</evidence>
<dbReference type="SUPFAM" id="SSF103473">
    <property type="entry name" value="MFS general substrate transporter"/>
    <property type="match status" value="1"/>
</dbReference>
<dbReference type="PRINTS" id="PR00171">
    <property type="entry name" value="SUGRTRNSPORT"/>
</dbReference>
<dbReference type="GO" id="GO:0005886">
    <property type="term" value="C:plasma membrane"/>
    <property type="evidence" value="ECO:0007669"/>
    <property type="project" value="UniProtKB-SubCell"/>
</dbReference>
<dbReference type="Proteomes" id="UP000568050">
    <property type="component" value="Unassembled WGS sequence"/>
</dbReference>
<evidence type="ECO:0000256" key="1">
    <source>
        <dbReference type="ARBA" id="ARBA00004651"/>
    </source>
</evidence>
<evidence type="ECO:0000313" key="10">
    <source>
        <dbReference type="EMBL" id="MBB3021875.1"/>
    </source>
</evidence>
<organism evidence="10 11">
    <name type="scientific">Helcobacillus massiliensis</name>
    <dbReference type="NCBI Taxonomy" id="521392"/>
    <lineage>
        <taxon>Bacteria</taxon>
        <taxon>Bacillati</taxon>
        <taxon>Actinomycetota</taxon>
        <taxon>Actinomycetes</taxon>
        <taxon>Micrococcales</taxon>
        <taxon>Dermabacteraceae</taxon>
        <taxon>Helcobacillus</taxon>
    </lineage>
</organism>
<feature type="transmembrane region" description="Helical" evidence="8">
    <location>
        <begin position="330"/>
        <end position="347"/>
    </location>
</feature>